<dbReference type="InterPro" id="IPR016166">
    <property type="entry name" value="FAD-bd_PCMH"/>
</dbReference>
<dbReference type="PROSITE" id="PS51387">
    <property type="entry name" value="FAD_PCMH"/>
    <property type="match status" value="1"/>
</dbReference>
<evidence type="ECO:0000313" key="4">
    <source>
        <dbReference type="EMBL" id="MDB0521177.1"/>
    </source>
</evidence>
<dbReference type="InterPro" id="IPR016164">
    <property type="entry name" value="FAD-linked_Oxase-like_C"/>
</dbReference>
<dbReference type="GO" id="GO:0019154">
    <property type="term" value="F:glycolate dehydrogenase activity"/>
    <property type="evidence" value="ECO:0007669"/>
    <property type="project" value="UniProtKB-EC"/>
</dbReference>
<dbReference type="SUPFAM" id="SSF56176">
    <property type="entry name" value="FAD-binding/transporter-associated domain-like"/>
    <property type="match status" value="1"/>
</dbReference>
<dbReference type="PANTHER" id="PTHR11748:SF103">
    <property type="entry name" value="GLYCOLATE OXIDASE SUBUNIT GLCE"/>
    <property type="match status" value="1"/>
</dbReference>
<dbReference type="AlphaFoldDB" id="A0AAE3NDI6"/>
<accession>A0AAE3NDI6</accession>
<evidence type="ECO:0000313" key="5">
    <source>
        <dbReference type="Proteomes" id="UP001143674"/>
    </source>
</evidence>
<dbReference type="RefSeq" id="WP_184849215.1">
    <property type="nucleotide sequence ID" value="NZ_JABZEH010000001.1"/>
</dbReference>
<name>A0AAE3NDI6_RALSL</name>
<evidence type="ECO:0000259" key="3">
    <source>
        <dbReference type="PROSITE" id="PS51387"/>
    </source>
</evidence>
<gene>
    <name evidence="4" type="primary">glcE</name>
    <name evidence="4" type="ORF">LBW55_06070</name>
</gene>
<reference evidence="4" key="1">
    <citation type="submission" date="2021-09" db="EMBL/GenBank/DDBJ databases">
        <title>Genomic analysis of Ralstonia spp.</title>
        <authorList>
            <person name="Aburjaile F."/>
            <person name="Ariute J.C."/>
            <person name="Pais A.K.L."/>
            <person name="Albuquerque G.M.R."/>
            <person name="Silva A.M.F."/>
            <person name="Brenig B."/>
            <person name="Azevedo V."/>
            <person name="Matiuzzi M."/>
            <person name="Ramos R."/>
            <person name="Goes-Neto A."/>
            <person name="Soares S."/>
            <person name="Iseppon A.M.B."/>
            <person name="Souza E."/>
            <person name="Gama M."/>
        </authorList>
    </citation>
    <scope>NUCLEOTIDE SEQUENCE</scope>
    <source>
        <strain evidence="4">B4</strain>
    </source>
</reference>
<feature type="domain" description="FAD-binding PCMH-type" evidence="3">
    <location>
        <begin position="1"/>
        <end position="178"/>
    </location>
</feature>
<dbReference type="EMBL" id="JAIVEX010000003">
    <property type="protein sequence ID" value="MDB0521177.1"/>
    <property type="molecule type" value="Genomic_DNA"/>
</dbReference>
<keyword evidence="2" id="KW-0274">FAD</keyword>
<comment type="caution">
    <text evidence="4">The sequence shown here is derived from an EMBL/GenBank/DDBJ whole genome shotgun (WGS) entry which is preliminary data.</text>
</comment>
<dbReference type="Pfam" id="PF01565">
    <property type="entry name" value="FAD_binding_4"/>
    <property type="match status" value="1"/>
</dbReference>
<organism evidence="4 5">
    <name type="scientific">Ralstonia solanacearum</name>
    <name type="common">Pseudomonas solanacearum</name>
    <dbReference type="NCBI Taxonomy" id="305"/>
    <lineage>
        <taxon>Bacteria</taxon>
        <taxon>Pseudomonadati</taxon>
        <taxon>Pseudomonadota</taxon>
        <taxon>Betaproteobacteria</taxon>
        <taxon>Burkholderiales</taxon>
        <taxon>Burkholderiaceae</taxon>
        <taxon>Ralstonia</taxon>
        <taxon>Ralstonia solanacearum species complex</taxon>
    </lineage>
</organism>
<protein>
    <submittedName>
        <fullName evidence="4">Glycolate oxidase subunit GlcE</fullName>
        <ecNumber evidence="4">1.1.99.14</ecNumber>
    </submittedName>
</protein>
<dbReference type="InterPro" id="IPR036318">
    <property type="entry name" value="FAD-bd_PCMH-like_sf"/>
</dbReference>
<evidence type="ECO:0000256" key="1">
    <source>
        <dbReference type="ARBA" id="ARBA00022630"/>
    </source>
</evidence>
<keyword evidence="4" id="KW-0560">Oxidoreductase</keyword>
<evidence type="ECO:0000256" key="2">
    <source>
        <dbReference type="ARBA" id="ARBA00022827"/>
    </source>
</evidence>
<dbReference type="PANTHER" id="PTHR11748">
    <property type="entry name" value="D-LACTATE DEHYDROGENASE"/>
    <property type="match status" value="1"/>
</dbReference>
<dbReference type="Gene3D" id="3.30.465.10">
    <property type="match status" value="1"/>
</dbReference>
<dbReference type="SUPFAM" id="SSF55103">
    <property type="entry name" value="FAD-linked oxidases, C-terminal domain"/>
    <property type="match status" value="1"/>
</dbReference>
<dbReference type="GO" id="GO:0071949">
    <property type="term" value="F:FAD binding"/>
    <property type="evidence" value="ECO:0007669"/>
    <property type="project" value="InterPro"/>
</dbReference>
<dbReference type="InterPro" id="IPR006094">
    <property type="entry name" value="Oxid_FAD_bind_N"/>
</dbReference>
<keyword evidence="1" id="KW-0285">Flavoprotein</keyword>
<dbReference type="EC" id="1.1.99.14" evidence="4"/>
<dbReference type="Proteomes" id="UP001143674">
    <property type="component" value="Unassembled WGS sequence"/>
</dbReference>
<dbReference type="InterPro" id="IPR016169">
    <property type="entry name" value="FAD-bd_PCMH_sub2"/>
</dbReference>
<proteinExistence type="predicted"/>
<dbReference type="NCBIfam" id="NF008439">
    <property type="entry name" value="PRK11282.1"/>
    <property type="match status" value="1"/>
</dbReference>
<sequence length="381" mass="40106">MTAPDPALARFRDAILQAAADRTPLTLRGGGTKDFYGRARAPGATVLDTRAWSGIVDYDPAELVVTARSGTPLAEVEAALAEHRQMLAFEPPHFAGGGKQATVGGAFAAGLSGPRRQSVGALRDFVLGAVVMDGRGDLLNFGGQVMKNVAGYDVSRLMAGALGTLGLVVQVSLKVLPMPFGDATLRFAMPQAEAIDTLNRWGGQPLPIAASAWIGDTLWVRLCGAEAAVRAARARLGGDRIDEAEALALWRDLREQSHTFFARAVQGGLPLWRIALPPATPPLALGPAAADEQLVEWGGGQRWWIDASGTGTIGTMGNTPAEAIRDIALRAGGHATLFRNGDRGGAVFTPVAAPLMAVHKRLKDSFDPHGIFNPGRLYADL</sequence>